<keyword evidence="1" id="KW-0805">Transcription regulation</keyword>
<evidence type="ECO:0000256" key="2">
    <source>
        <dbReference type="ARBA" id="ARBA00023125"/>
    </source>
</evidence>
<organism evidence="6 7">
    <name type="scientific">Actinomadura yumaensis</name>
    <dbReference type="NCBI Taxonomy" id="111807"/>
    <lineage>
        <taxon>Bacteria</taxon>
        <taxon>Bacillati</taxon>
        <taxon>Actinomycetota</taxon>
        <taxon>Actinomycetes</taxon>
        <taxon>Streptosporangiales</taxon>
        <taxon>Thermomonosporaceae</taxon>
        <taxon>Actinomadura</taxon>
    </lineage>
</organism>
<comment type="caution">
    <text evidence="6">The sequence shown here is derived from an EMBL/GenBank/DDBJ whole genome shotgun (WGS) entry which is preliminary data.</text>
</comment>
<evidence type="ECO:0000313" key="7">
    <source>
        <dbReference type="Proteomes" id="UP001596380"/>
    </source>
</evidence>
<dbReference type="EMBL" id="JBHSXS010000001">
    <property type="protein sequence ID" value="MFC6878160.1"/>
    <property type="molecule type" value="Genomic_DNA"/>
</dbReference>
<dbReference type="Gene3D" id="1.10.10.10">
    <property type="entry name" value="Winged helix-like DNA-binding domain superfamily/Winged helix DNA-binding domain"/>
    <property type="match status" value="1"/>
</dbReference>
<dbReference type="PROSITE" id="PS51118">
    <property type="entry name" value="HTH_HXLR"/>
    <property type="match status" value="1"/>
</dbReference>
<dbReference type="Proteomes" id="UP001596380">
    <property type="component" value="Unassembled WGS sequence"/>
</dbReference>
<feature type="region of interest" description="Disordered" evidence="4">
    <location>
        <begin position="1"/>
        <end position="26"/>
    </location>
</feature>
<dbReference type="SUPFAM" id="SSF46785">
    <property type="entry name" value="Winged helix' DNA-binding domain"/>
    <property type="match status" value="1"/>
</dbReference>
<dbReference type="PANTHER" id="PTHR33204">
    <property type="entry name" value="TRANSCRIPTIONAL REGULATOR, MARR FAMILY"/>
    <property type="match status" value="1"/>
</dbReference>
<dbReference type="PANTHER" id="PTHR33204:SF39">
    <property type="entry name" value="TRANSCRIPTIONAL REGULATORY PROTEIN"/>
    <property type="match status" value="1"/>
</dbReference>
<accession>A0ABW2CB55</accession>
<keyword evidence="2" id="KW-0238">DNA-binding</keyword>
<gene>
    <name evidence="6" type="ORF">ACFQKB_00115</name>
</gene>
<dbReference type="InterPro" id="IPR002577">
    <property type="entry name" value="HTH_HxlR"/>
</dbReference>
<dbReference type="InterPro" id="IPR036388">
    <property type="entry name" value="WH-like_DNA-bd_sf"/>
</dbReference>
<evidence type="ECO:0000313" key="6">
    <source>
        <dbReference type="EMBL" id="MFC6878160.1"/>
    </source>
</evidence>
<reference evidence="7" key="1">
    <citation type="journal article" date="2019" name="Int. J. Syst. Evol. Microbiol.">
        <title>The Global Catalogue of Microorganisms (GCM) 10K type strain sequencing project: providing services to taxonomists for standard genome sequencing and annotation.</title>
        <authorList>
            <consortium name="The Broad Institute Genomics Platform"/>
            <consortium name="The Broad Institute Genome Sequencing Center for Infectious Disease"/>
            <person name="Wu L."/>
            <person name="Ma J."/>
        </authorList>
    </citation>
    <scope>NUCLEOTIDE SEQUENCE [LARGE SCALE GENOMIC DNA]</scope>
    <source>
        <strain evidence="7">JCM 3369</strain>
    </source>
</reference>
<evidence type="ECO:0000259" key="5">
    <source>
        <dbReference type="PROSITE" id="PS51118"/>
    </source>
</evidence>
<evidence type="ECO:0000256" key="1">
    <source>
        <dbReference type="ARBA" id="ARBA00023015"/>
    </source>
</evidence>
<keyword evidence="3" id="KW-0804">Transcription</keyword>
<evidence type="ECO:0000256" key="4">
    <source>
        <dbReference type="SAM" id="MobiDB-lite"/>
    </source>
</evidence>
<feature type="domain" description="HTH hxlR-type" evidence="5">
    <location>
        <begin position="29"/>
        <end position="128"/>
    </location>
</feature>
<sequence>MAPRRPSDKPASGGAPELNDVPEPDEEECRQVLQILSLIGDKWSILIIGQLRDRTLRFGELHRAVTGISQRMLTLTLRQLERDGLLTRTVHASVPPRVDYALTELGTTLLDSVVALGDWATSHRHEINHNRRHYDAVHPPRPHP</sequence>
<name>A0ABW2CB55_9ACTN</name>
<dbReference type="Pfam" id="PF01638">
    <property type="entry name" value="HxlR"/>
    <property type="match status" value="1"/>
</dbReference>
<dbReference type="InterPro" id="IPR036390">
    <property type="entry name" value="WH_DNA-bd_sf"/>
</dbReference>
<evidence type="ECO:0000256" key="3">
    <source>
        <dbReference type="ARBA" id="ARBA00023163"/>
    </source>
</evidence>
<dbReference type="RefSeq" id="WP_175250004.1">
    <property type="nucleotide sequence ID" value="NZ_JBHSXE010000001.1"/>
</dbReference>
<keyword evidence="7" id="KW-1185">Reference proteome</keyword>
<proteinExistence type="predicted"/>
<protein>
    <submittedName>
        <fullName evidence="6">Winged helix-turn-helix transcriptional regulator</fullName>
    </submittedName>
</protein>